<feature type="compositionally biased region" description="Polar residues" evidence="10">
    <location>
        <begin position="26"/>
        <end position="46"/>
    </location>
</feature>
<dbReference type="InterPro" id="IPR008271">
    <property type="entry name" value="Ser/Thr_kinase_AS"/>
</dbReference>
<feature type="compositionally biased region" description="Polar residues" evidence="10">
    <location>
        <begin position="399"/>
        <end position="442"/>
    </location>
</feature>
<dbReference type="OrthoDB" id="6513151at2759"/>
<feature type="binding site" evidence="9">
    <location>
        <position position="488"/>
    </location>
    <ligand>
        <name>ATP</name>
        <dbReference type="ChEBI" id="CHEBI:30616"/>
    </ligand>
</feature>
<dbReference type="Pfam" id="PF00069">
    <property type="entry name" value="Pkinase"/>
    <property type="match status" value="1"/>
</dbReference>
<evidence type="ECO:0000259" key="11">
    <source>
        <dbReference type="PROSITE" id="PS50011"/>
    </source>
</evidence>
<dbReference type="InterPro" id="IPR000719">
    <property type="entry name" value="Prot_kinase_dom"/>
</dbReference>
<evidence type="ECO:0000256" key="8">
    <source>
        <dbReference type="ARBA" id="ARBA00048679"/>
    </source>
</evidence>
<reference evidence="12 13" key="1">
    <citation type="submission" date="2009-08" db="EMBL/GenBank/DDBJ databases">
        <title>The Genome Sequence of Spizellomyces punctatus strain DAOM BR117.</title>
        <authorList>
            <consortium name="The Broad Institute Genome Sequencing Platform"/>
            <person name="Russ C."/>
            <person name="Cuomo C."/>
            <person name="Shea T."/>
            <person name="Young S.K."/>
            <person name="Zeng Q."/>
            <person name="Koehrsen M."/>
            <person name="Haas B."/>
            <person name="Borodovsky M."/>
            <person name="Guigo R."/>
            <person name="Alvarado L."/>
            <person name="Berlin A."/>
            <person name="Bochicchio J."/>
            <person name="Borenstein D."/>
            <person name="Chapman S."/>
            <person name="Chen Z."/>
            <person name="Engels R."/>
            <person name="Freedman E."/>
            <person name="Gellesch M."/>
            <person name="Goldberg J."/>
            <person name="Griggs A."/>
            <person name="Gujja S."/>
            <person name="Heiman D."/>
            <person name="Hepburn T."/>
            <person name="Howarth C."/>
            <person name="Jen D."/>
            <person name="Larson L."/>
            <person name="Lewis B."/>
            <person name="Mehta T."/>
            <person name="Park D."/>
            <person name="Pearson M."/>
            <person name="Roberts A."/>
            <person name="Saif S."/>
            <person name="Shenoy N."/>
            <person name="Sisk P."/>
            <person name="Stolte C."/>
            <person name="Sykes S."/>
            <person name="Thomson T."/>
            <person name="Walk T."/>
            <person name="White J."/>
            <person name="Yandava C."/>
            <person name="Burger G."/>
            <person name="Gray M.W."/>
            <person name="Holland P.W.H."/>
            <person name="King N."/>
            <person name="Lang F.B.F."/>
            <person name="Roger A.J."/>
            <person name="Ruiz-Trillo I."/>
            <person name="Lander E."/>
            <person name="Nusbaum C."/>
        </authorList>
    </citation>
    <scope>NUCLEOTIDE SEQUENCE [LARGE SCALE GENOMIC DNA]</scope>
    <source>
        <strain evidence="12 13">DAOM BR117</strain>
    </source>
</reference>
<keyword evidence="4 9" id="KW-0547">Nucleotide-binding</keyword>
<evidence type="ECO:0000256" key="4">
    <source>
        <dbReference type="ARBA" id="ARBA00022741"/>
    </source>
</evidence>
<accession>A0A0L0HG70</accession>
<dbReference type="InterPro" id="IPR017441">
    <property type="entry name" value="Protein_kinase_ATP_BS"/>
</dbReference>
<feature type="compositionally biased region" description="Basic and acidic residues" evidence="10">
    <location>
        <begin position="210"/>
        <end position="251"/>
    </location>
</feature>
<sequence>MELLESDTLWDPLLALQKFPRYDSEYSASGRSDSPSPTHVSPTFSPSYEPRTPVDCVGVLPLILPPATMCLSRSSAARGEEQEGHLLADGGTRTSLGTIEEVEKETANGTVDTNGGSAGTSDAVNIGQNTEIERQMQKLDSSLHDSHRMPPVPEPSTYIFSPAFSTTGRKHTLLQRLFHRHDALEVPDEIVVGRTSSSGDFLTFNHHGLPKREGDMLCKDDVDTTRKEDSDDGDKDKEKEHEKEKEKDKEEVQEFIHLLHYPGSIHSDHVLPPPPQRTPSKAEQLIGKLFHLKSSMDEDRDKERGRGRDRNRESNPTSPQDQNGFFLPVSVDEKDIITKSSSTSPPQDRTISRGNSFTRARRSNSSSSRTAAPVGDDASSTTPGGLFKDLISTRHRRATSATSPQRGNVSDLSDNEAPNPTSGGATPTRQSSIKLSRSQSDASMAEKYGRVARNEVLGKGANATVRLAHKTTDSPNQSQPAEVLYAVKEFRKRRKDETQREYIKKVIAEFCISSNMHHENVIQTVDLIQDERDRWCEVMEYMPGGDLYTLLSSGTLTDPDEIHCFFKQLMNGVAYLHSVGVAHRDLKPENLLLDGDLRVLKITDFGVSEVFRTCFEKNPRKATGVHGSEPYIAPEEWSSVLYDSSKADIWACGIIFYTLLHTSIPWRVAKPPDPHFCKYQAFLKGRNRPNHGYPPFDRTAPGPRTALYRMLDPDPNERWAVNDVLEDEWFKGVEACKEGVPKHRHGAKD</sequence>
<evidence type="ECO:0000256" key="3">
    <source>
        <dbReference type="ARBA" id="ARBA00022679"/>
    </source>
</evidence>
<evidence type="ECO:0000256" key="6">
    <source>
        <dbReference type="ARBA" id="ARBA00022840"/>
    </source>
</evidence>
<dbReference type="GO" id="GO:0004674">
    <property type="term" value="F:protein serine/threonine kinase activity"/>
    <property type="evidence" value="ECO:0007669"/>
    <property type="project" value="UniProtKB-KW"/>
</dbReference>
<feature type="domain" description="Protein kinase" evidence="11">
    <location>
        <begin position="451"/>
        <end position="730"/>
    </location>
</feature>
<evidence type="ECO:0000256" key="1">
    <source>
        <dbReference type="ARBA" id="ARBA00012513"/>
    </source>
</evidence>
<dbReference type="PANTHER" id="PTHR24343:SF558">
    <property type="entry name" value="PROTEIN KINASE DOMAIN-CONTAINING PROTEIN"/>
    <property type="match status" value="1"/>
</dbReference>
<dbReference type="FunCoup" id="A0A0L0HG70">
    <property type="interactions" value="58"/>
</dbReference>
<feature type="region of interest" description="Disordered" evidence="10">
    <location>
        <begin position="204"/>
        <end position="251"/>
    </location>
</feature>
<organism evidence="12 13">
    <name type="scientific">Spizellomyces punctatus (strain DAOM BR117)</name>
    <dbReference type="NCBI Taxonomy" id="645134"/>
    <lineage>
        <taxon>Eukaryota</taxon>
        <taxon>Fungi</taxon>
        <taxon>Fungi incertae sedis</taxon>
        <taxon>Chytridiomycota</taxon>
        <taxon>Chytridiomycota incertae sedis</taxon>
        <taxon>Chytridiomycetes</taxon>
        <taxon>Spizellomycetales</taxon>
        <taxon>Spizellomycetaceae</taxon>
        <taxon>Spizellomyces</taxon>
    </lineage>
</organism>
<dbReference type="Proteomes" id="UP000053201">
    <property type="component" value="Unassembled WGS sequence"/>
</dbReference>
<keyword evidence="2" id="KW-0723">Serine/threonine-protein kinase</keyword>
<keyword evidence="13" id="KW-1185">Reference proteome</keyword>
<evidence type="ECO:0000256" key="2">
    <source>
        <dbReference type="ARBA" id="ARBA00022527"/>
    </source>
</evidence>
<evidence type="ECO:0000256" key="7">
    <source>
        <dbReference type="ARBA" id="ARBA00047899"/>
    </source>
</evidence>
<gene>
    <name evidence="12" type="ORF">SPPG_05185</name>
</gene>
<dbReference type="GeneID" id="27688579"/>
<keyword evidence="3" id="KW-0808">Transferase</keyword>
<dbReference type="GO" id="GO:0005524">
    <property type="term" value="F:ATP binding"/>
    <property type="evidence" value="ECO:0007669"/>
    <property type="project" value="UniProtKB-UniRule"/>
</dbReference>
<dbReference type="OMA" id="GMAEWMT"/>
<evidence type="ECO:0000313" key="13">
    <source>
        <dbReference type="Proteomes" id="UP000053201"/>
    </source>
</evidence>
<feature type="compositionally biased region" description="Basic and acidic residues" evidence="10">
    <location>
        <begin position="294"/>
        <end position="313"/>
    </location>
</feature>
<dbReference type="STRING" id="645134.A0A0L0HG70"/>
<evidence type="ECO:0000313" key="12">
    <source>
        <dbReference type="EMBL" id="KNC99808.1"/>
    </source>
</evidence>
<dbReference type="PROSITE" id="PS00108">
    <property type="entry name" value="PROTEIN_KINASE_ST"/>
    <property type="match status" value="1"/>
</dbReference>
<feature type="region of interest" description="Disordered" evidence="10">
    <location>
        <begin position="25"/>
        <end position="50"/>
    </location>
</feature>
<dbReference type="eggNOG" id="KOG0590">
    <property type="taxonomic scope" value="Eukaryota"/>
</dbReference>
<dbReference type="EC" id="2.7.11.1" evidence="1"/>
<dbReference type="SMART" id="SM00220">
    <property type="entry name" value="S_TKc"/>
    <property type="match status" value="1"/>
</dbReference>
<dbReference type="EMBL" id="KQ257457">
    <property type="protein sequence ID" value="KNC99808.1"/>
    <property type="molecule type" value="Genomic_DNA"/>
</dbReference>
<dbReference type="VEuPathDB" id="FungiDB:SPPG_05185"/>
<feature type="compositionally biased region" description="Polar residues" evidence="10">
    <location>
        <begin position="338"/>
        <end position="354"/>
    </location>
</feature>
<dbReference type="GO" id="GO:0005829">
    <property type="term" value="C:cytosol"/>
    <property type="evidence" value="ECO:0007669"/>
    <property type="project" value="TreeGrafter"/>
</dbReference>
<dbReference type="PROSITE" id="PS00107">
    <property type="entry name" value="PROTEIN_KINASE_ATP"/>
    <property type="match status" value="1"/>
</dbReference>
<proteinExistence type="predicted"/>
<evidence type="ECO:0000256" key="10">
    <source>
        <dbReference type="SAM" id="MobiDB-lite"/>
    </source>
</evidence>
<keyword evidence="6 9" id="KW-0067">ATP-binding</keyword>
<evidence type="ECO:0000256" key="5">
    <source>
        <dbReference type="ARBA" id="ARBA00022777"/>
    </source>
</evidence>
<keyword evidence="5 12" id="KW-0418">Kinase</keyword>
<feature type="compositionally biased region" description="Polar residues" evidence="10">
    <location>
        <begin position="314"/>
        <end position="323"/>
    </location>
</feature>
<comment type="catalytic activity">
    <reaction evidence="8">
        <text>L-seryl-[protein] + ATP = O-phospho-L-seryl-[protein] + ADP + H(+)</text>
        <dbReference type="Rhea" id="RHEA:17989"/>
        <dbReference type="Rhea" id="RHEA-COMP:9863"/>
        <dbReference type="Rhea" id="RHEA-COMP:11604"/>
        <dbReference type="ChEBI" id="CHEBI:15378"/>
        <dbReference type="ChEBI" id="CHEBI:29999"/>
        <dbReference type="ChEBI" id="CHEBI:30616"/>
        <dbReference type="ChEBI" id="CHEBI:83421"/>
        <dbReference type="ChEBI" id="CHEBI:456216"/>
        <dbReference type="EC" id="2.7.11.1"/>
    </reaction>
</comment>
<dbReference type="AlphaFoldDB" id="A0A0L0HG70"/>
<dbReference type="InterPro" id="IPR011009">
    <property type="entry name" value="Kinase-like_dom_sf"/>
</dbReference>
<dbReference type="PROSITE" id="PS50011">
    <property type="entry name" value="PROTEIN_KINASE_DOM"/>
    <property type="match status" value="1"/>
</dbReference>
<name>A0A0L0HG70_SPIPD</name>
<comment type="catalytic activity">
    <reaction evidence="7">
        <text>L-threonyl-[protein] + ATP = O-phospho-L-threonyl-[protein] + ADP + H(+)</text>
        <dbReference type="Rhea" id="RHEA:46608"/>
        <dbReference type="Rhea" id="RHEA-COMP:11060"/>
        <dbReference type="Rhea" id="RHEA-COMP:11605"/>
        <dbReference type="ChEBI" id="CHEBI:15378"/>
        <dbReference type="ChEBI" id="CHEBI:30013"/>
        <dbReference type="ChEBI" id="CHEBI:30616"/>
        <dbReference type="ChEBI" id="CHEBI:61977"/>
        <dbReference type="ChEBI" id="CHEBI:456216"/>
        <dbReference type="EC" id="2.7.11.1"/>
    </reaction>
</comment>
<feature type="compositionally biased region" description="Low complexity" evidence="10">
    <location>
        <begin position="355"/>
        <end position="372"/>
    </location>
</feature>
<evidence type="ECO:0000256" key="9">
    <source>
        <dbReference type="PROSITE-ProRule" id="PRU10141"/>
    </source>
</evidence>
<dbReference type="Gene3D" id="1.10.510.10">
    <property type="entry name" value="Transferase(Phosphotransferase) domain 1"/>
    <property type="match status" value="1"/>
</dbReference>
<dbReference type="InParanoid" id="A0A0L0HG70"/>
<dbReference type="CDD" id="cd13994">
    <property type="entry name" value="STKc_HAL4_like"/>
    <property type="match status" value="1"/>
</dbReference>
<protein>
    <recommendedName>
        <fullName evidence="1">non-specific serine/threonine protein kinase</fullName>
        <ecNumber evidence="1">2.7.11.1</ecNumber>
    </recommendedName>
</protein>
<feature type="region of interest" description="Disordered" evidence="10">
    <location>
        <begin position="289"/>
        <end position="445"/>
    </location>
</feature>
<dbReference type="SUPFAM" id="SSF56112">
    <property type="entry name" value="Protein kinase-like (PK-like)"/>
    <property type="match status" value="1"/>
</dbReference>
<dbReference type="RefSeq" id="XP_016607848.1">
    <property type="nucleotide sequence ID" value="XM_016753409.1"/>
</dbReference>
<dbReference type="PANTHER" id="PTHR24343">
    <property type="entry name" value="SERINE/THREONINE KINASE"/>
    <property type="match status" value="1"/>
</dbReference>